<dbReference type="Proteomes" id="UP000694422">
    <property type="component" value="Unplaced"/>
</dbReference>
<reference evidence="1" key="1">
    <citation type="submission" date="2025-08" db="UniProtKB">
        <authorList>
            <consortium name="Ensembl"/>
        </authorList>
    </citation>
    <scope>IDENTIFICATION</scope>
</reference>
<organism evidence="1 2">
    <name type="scientific">Spermophilus dauricus</name>
    <name type="common">Daurian ground squirrel</name>
    <dbReference type="NCBI Taxonomy" id="99837"/>
    <lineage>
        <taxon>Eukaryota</taxon>
        <taxon>Metazoa</taxon>
        <taxon>Chordata</taxon>
        <taxon>Craniata</taxon>
        <taxon>Vertebrata</taxon>
        <taxon>Euteleostomi</taxon>
        <taxon>Mammalia</taxon>
        <taxon>Eutheria</taxon>
        <taxon>Euarchontoglires</taxon>
        <taxon>Glires</taxon>
        <taxon>Rodentia</taxon>
        <taxon>Sciuromorpha</taxon>
        <taxon>Sciuridae</taxon>
        <taxon>Xerinae</taxon>
        <taxon>Marmotini</taxon>
        <taxon>Spermophilus</taxon>
    </lineage>
</organism>
<dbReference type="Gene3D" id="3.30.830.10">
    <property type="entry name" value="Metalloenzyme, LuxS/M16 peptidase-like"/>
    <property type="match status" value="1"/>
</dbReference>
<dbReference type="InterPro" id="IPR011249">
    <property type="entry name" value="Metalloenz_LuxS/M16"/>
</dbReference>
<accession>A0A8C9PAG5</accession>
<sequence>MKLLTRARSFSRFYSIKVVPQIKGTTAPAGVTLHPQDLEFTKLPNGLVIASLVNYAPASRIGLYIKAGTSHLLCLASSLTTKGASSFKITQGIEASDGKLSVTGKWSACRMMVTF</sequence>
<name>A0A8C9PAG5_SPEDA</name>
<keyword evidence="2" id="KW-1185">Reference proteome</keyword>
<evidence type="ECO:0000313" key="1">
    <source>
        <dbReference type="Ensembl" id="ENSSDAP00000007648.1"/>
    </source>
</evidence>
<proteinExistence type="predicted"/>
<dbReference type="Ensembl" id="ENSSDAT00000008705.1">
    <property type="protein sequence ID" value="ENSSDAP00000007648.1"/>
    <property type="gene ID" value="ENSSDAG00000006997.1"/>
</dbReference>
<dbReference type="AlphaFoldDB" id="A0A8C9PAG5"/>
<dbReference type="SUPFAM" id="SSF63411">
    <property type="entry name" value="LuxS/MPP-like metallohydrolase"/>
    <property type="match status" value="1"/>
</dbReference>
<reference evidence="1" key="2">
    <citation type="submission" date="2025-09" db="UniProtKB">
        <authorList>
            <consortium name="Ensembl"/>
        </authorList>
    </citation>
    <scope>IDENTIFICATION</scope>
</reference>
<protein>
    <submittedName>
        <fullName evidence="1">Uncharacterized protein</fullName>
    </submittedName>
</protein>
<evidence type="ECO:0000313" key="2">
    <source>
        <dbReference type="Proteomes" id="UP000694422"/>
    </source>
</evidence>
<dbReference type="GO" id="GO:0046872">
    <property type="term" value="F:metal ion binding"/>
    <property type="evidence" value="ECO:0007669"/>
    <property type="project" value="InterPro"/>
</dbReference>